<dbReference type="SUPFAM" id="SSF141072">
    <property type="entry name" value="CalX-like"/>
    <property type="match status" value="2"/>
</dbReference>
<dbReference type="InterPro" id="IPR004836">
    <property type="entry name" value="Na_Ca_Ex"/>
</dbReference>
<dbReference type="Pfam" id="PF01699">
    <property type="entry name" value="Na_Ca_ex"/>
    <property type="match status" value="2"/>
</dbReference>
<protein>
    <recommendedName>
        <fullName evidence="20">Calx-beta domain-containing protein</fullName>
    </recommendedName>
</protein>
<evidence type="ECO:0000313" key="21">
    <source>
        <dbReference type="EMBL" id="CAD8465601.1"/>
    </source>
</evidence>
<keyword evidence="10" id="KW-0112">Calmodulin-binding</keyword>
<keyword evidence="16" id="KW-0739">Sodium transport</keyword>
<feature type="transmembrane region" description="Helical" evidence="18">
    <location>
        <begin position="198"/>
        <end position="217"/>
    </location>
</feature>
<evidence type="ECO:0000256" key="10">
    <source>
        <dbReference type="ARBA" id="ARBA00022860"/>
    </source>
</evidence>
<keyword evidence="9" id="KW-0106">Calcium</keyword>
<dbReference type="GO" id="GO:0098703">
    <property type="term" value="P:calcium ion import across plasma membrane"/>
    <property type="evidence" value="ECO:0007669"/>
    <property type="project" value="TreeGrafter"/>
</dbReference>
<dbReference type="InterPro" id="IPR044880">
    <property type="entry name" value="NCX_ion-bd_dom_sf"/>
</dbReference>
<evidence type="ECO:0000256" key="4">
    <source>
        <dbReference type="ARBA" id="ARBA00022475"/>
    </source>
</evidence>
<evidence type="ECO:0000256" key="1">
    <source>
        <dbReference type="ARBA" id="ARBA00004651"/>
    </source>
</evidence>
<dbReference type="InterPro" id="IPR003644">
    <property type="entry name" value="Calx_beta"/>
</dbReference>
<comment type="catalytic activity">
    <reaction evidence="17">
        <text>Ca(2+)(in) + 3 Na(+)(out) = Ca(2+)(out) + 3 Na(+)(in)</text>
        <dbReference type="Rhea" id="RHEA:69955"/>
        <dbReference type="ChEBI" id="CHEBI:29101"/>
        <dbReference type="ChEBI" id="CHEBI:29108"/>
    </reaction>
</comment>
<feature type="transmembrane region" description="Helical" evidence="18">
    <location>
        <begin position="172"/>
        <end position="191"/>
    </location>
</feature>
<feature type="domain" description="Calx-beta" evidence="20">
    <location>
        <begin position="308"/>
        <end position="406"/>
    </location>
</feature>
<evidence type="ECO:0000256" key="5">
    <source>
        <dbReference type="ARBA" id="ARBA00022692"/>
    </source>
</evidence>
<evidence type="ECO:0000256" key="3">
    <source>
        <dbReference type="ARBA" id="ARBA00022448"/>
    </source>
</evidence>
<dbReference type="PANTHER" id="PTHR11878">
    <property type="entry name" value="SODIUM/CALCIUM EXCHANGER"/>
    <property type="match status" value="1"/>
</dbReference>
<keyword evidence="12" id="KW-0915">Sodium</keyword>
<comment type="subcellular location">
    <subcellularLocation>
        <location evidence="1">Cell membrane</location>
        <topology evidence="1">Multi-pass membrane protein</topology>
    </subcellularLocation>
</comment>
<evidence type="ECO:0000256" key="12">
    <source>
        <dbReference type="ARBA" id="ARBA00023053"/>
    </source>
</evidence>
<proteinExistence type="inferred from homology"/>
<evidence type="ECO:0000256" key="17">
    <source>
        <dbReference type="ARBA" id="ARBA00033667"/>
    </source>
</evidence>
<evidence type="ECO:0000259" key="20">
    <source>
        <dbReference type="SMART" id="SM00237"/>
    </source>
</evidence>
<feature type="transmembrane region" description="Helical" evidence="18">
    <location>
        <begin position="606"/>
        <end position="627"/>
    </location>
</feature>
<feature type="transmembrane region" description="Helical" evidence="18">
    <location>
        <begin position="639"/>
        <end position="662"/>
    </location>
</feature>
<dbReference type="PANTHER" id="PTHR11878:SF65">
    <property type="entry name" value="NA_CA-EXCHANGE PROTEIN, ISOFORM G"/>
    <property type="match status" value="1"/>
</dbReference>
<evidence type="ECO:0000256" key="6">
    <source>
        <dbReference type="ARBA" id="ARBA00022723"/>
    </source>
</evidence>
<dbReference type="AlphaFoldDB" id="A0A7S0HAE5"/>
<evidence type="ECO:0000256" key="19">
    <source>
        <dbReference type="SAM" id="SignalP"/>
    </source>
</evidence>
<dbReference type="InterPro" id="IPR038081">
    <property type="entry name" value="CalX-like_sf"/>
</dbReference>
<feature type="transmembrane region" description="Helical" evidence="18">
    <location>
        <begin position="743"/>
        <end position="770"/>
    </location>
</feature>
<feature type="transmembrane region" description="Helical" evidence="18">
    <location>
        <begin position="683"/>
        <end position="701"/>
    </location>
</feature>
<keyword evidence="14 18" id="KW-0472">Membrane</keyword>
<evidence type="ECO:0000256" key="18">
    <source>
        <dbReference type="SAM" id="Phobius"/>
    </source>
</evidence>
<evidence type="ECO:0000256" key="7">
    <source>
        <dbReference type="ARBA" id="ARBA00022729"/>
    </source>
</evidence>
<keyword evidence="8" id="KW-0677">Repeat</keyword>
<dbReference type="InterPro" id="IPR051171">
    <property type="entry name" value="CaCA"/>
</dbReference>
<name>A0A7S0HAE5_9CRYP</name>
<comment type="similarity">
    <text evidence="2">Belongs to the Ca(2+):cation antiporter (CaCA) (TC 2.A.19) family. SLC8 subfamily.</text>
</comment>
<evidence type="ECO:0000256" key="9">
    <source>
        <dbReference type="ARBA" id="ARBA00022837"/>
    </source>
</evidence>
<dbReference type="GO" id="GO:0005886">
    <property type="term" value="C:plasma membrane"/>
    <property type="evidence" value="ECO:0007669"/>
    <property type="project" value="UniProtKB-SubCell"/>
</dbReference>
<evidence type="ECO:0000256" key="13">
    <source>
        <dbReference type="ARBA" id="ARBA00023065"/>
    </source>
</evidence>
<evidence type="ECO:0000256" key="2">
    <source>
        <dbReference type="ARBA" id="ARBA00007489"/>
    </source>
</evidence>
<keyword evidence="6" id="KW-0479">Metal-binding</keyword>
<evidence type="ECO:0000256" key="14">
    <source>
        <dbReference type="ARBA" id="ARBA00023136"/>
    </source>
</evidence>
<evidence type="ECO:0000256" key="8">
    <source>
        <dbReference type="ARBA" id="ARBA00022737"/>
    </source>
</evidence>
<dbReference type="GO" id="GO:0046872">
    <property type="term" value="F:metal ion binding"/>
    <property type="evidence" value="ECO:0007669"/>
    <property type="project" value="UniProtKB-KW"/>
</dbReference>
<feature type="signal peptide" evidence="19">
    <location>
        <begin position="1"/>
        <end position="24"/>
    </location>
</feature>
<dbReference type="GO" id="GO:0005516">
    <property type="term" value="F:calmodulin binding"/>
    <property type="evidence" value="ECO:0007669"/>
    <property type="project" value="UniProtKB-KW"/>
</dbReference>
<sequence>MSQSGYSNLLRLLILSCGVHIISAADGFCQGTKAKMSCCLGGEGTHLLPFIPYEYTWSRGFRAFVYLLGLLWCFAGVSILSDAFMAGIERITNSTYKKKVVRKEENGDAVRGQDGNFVYDEEEALVWNPAVANLTLMALGSSTPEILLAVIEICFSGFFSGDLGPGTVVGSASYNLNIITAVCMLALPAGVGRKVDNMTVFLLTSTSSVLAYLWMYISVSVWTPNVVTVVEAAVTFGMFPVLTILVYLADRGYFSFGVKVAPSDGTKDAVAADANLEQINARAKYRHQALGALSAAKPKQVENEFLRRRSSMISQDLSYFQFPAEEYSFLETAGEVYVPIVRYGNIDIVANVNYETVDGTAREGKSYESSKGTLTFAEGEVEKKIPLTIIHDDVWNEDLNFLVSLTVEDQQSRLGLRESTRITIIDMDGPGIFEWSDEDPKTCTTEDEEVQLFVQRLKGSRGDARLRVRTVDDTAKAGYHYDAVDFVLDWSDSEIVKQVQIRINRHNFDNFMEDGDIRFYAEMKLEDKGEGGAAVGERSRIGICISPADLAVEELTWSMQFRQALTVNGGENLEDTTNIELAVHYITFIWKFFAAFIPPPKYWNGWATFCVALVMIGLTTTLISDLASLFGCTVGLEDAVTAITIVALGTSLPDTFASMLAISSDSNADNAIGNITGSNSVNVYLGLGLPWLIAAIYWSSVGPTDKWLEKYQGTDLNRPPAYYMLTEKHAAPFLPENQGTGGFVVIGGSLGFNTILFVGLTVVSFAILFFRRAYFGFELGGPRWASLLSAVLFVIIWIVYLVVNSLQVYHPESFPLL</sequence>
<dbReference type="EMBL" id="HBEO01000328">
    <property type="protein sequence ID" value="CAD8465601.1"/>
    <property type="molecule type" value="Transcribed_RNA"/>
</dbReference>
<evidence type="ECO:0000256" key="15">
    <source>
        <dbReference type="ARBA" id="ARBA00023180"/>
    </source>
</evidence>
<keyword evidence="11 18" id="KW-1133">Transmembrane helix</keyword>
<keyword evidence="4" id="KW-1003">Cell membrane</keyword>
<dbReference type="Gene3D" id="1.20.1420.30">
    <property type="entry name" value="NCX, central ion-binding region"/>
    <property type="match status" value="2"/>
</dbReference>
<organism evidence="21">
    <name type="scientific">Hanusia phi</name>
    <dbReference type="NCBI Taxonomy" id="3032"/>
    <lineage>
        <taxon>Eukaryota</taxon>
        <taxon>Cryptophyceae</taxon>
        <taxon>Pyrenomonadales</taxon>
        <taxon>Geminigeraceae</taxon>
        <taxon>Hanusia</taxon>
    </lineage>
</organism>
<feature type="transmembrane region" description="Helical" evidence="18">
    <location>
        <begin position="63"/>
        <end position="88"/>
    </location>
</feature>
<keyword evidence="3" id="KW-0813">Transport</keyword>
<dbReference type="PRINTS" id="PR01259">
    <property type="entry name" value="NACAEXCHNGR"/>
</dbReference>
<dbReference type="SMART" id="SM00237">
    <property type="entry name" value="Calx_beta"/>
    <property type="match status" value="2"/>
</dbReference>
<evidence type="ECO:0000256" key="16">
    <source>
        <dbReference type="ARBA" id="ARBA00023201"/>
    </source>
</evidence>
<dbReference type="Gene3D" id="2.60.40.2030">
    <property type="match status" value="2"/>
</dbReference>
<keyword evidence="5 18" id="KW-0812">Transmembrane</keyword>
<dbReference type="Pfam" id="PF03160">
    <property type="entry name" value="Calx-beta"/>
    <property type="match status" value="2"/>
</dbReference>
<feature type="domain" description="Calx-beta" evidence="20">
    <location>
        <begin position="420"/>
        <end position="524"/>
    </location>
</feature>
<dbReference type="GO" id="GO:0007154">
    <property type="term" value="P:cell communication"/>
    <property type="evidence" value="ECO:0007669"/>
    <property type="project" value="InterPro"/>
</dbReference>
<feature type="chain" id="PRO_5031310482" description="Calx-beta domain-containing protein" evidence="19">
    <location>
        <begin position="25"/>
        <end position="817"/>
    </location>
</feature>
<feature type="transmembrane region" description="Helical" evidence="18">
    <location>
        <begin position="782"/>
        <end position="803"/>
    </location>
</feature>
<dbReference type="InterPro" id="IPR004837">
    <property type="entry name" value="NaCa_Exmemb"/>
</dbReference>
<evidence type="ECO:0000256" key="11">
    <source>
        <dbReference type="ARBA" id="ARBA00022989"/>
    </source>
</evidence>
<reference evidence="21" key="1">
    <citation type="submission" date="2021-01" db="EMBL/GenBank/DDBJ databases">
        <authorList>
            <person name="Corre E."/>
            <person name="Pelletier E."/>
            <person name="Niang G."/>
            <person name="Scheremetjew M."/>
            <person name="Finn R."/>
            <person name="Kale V."/>
            <person name="Holt S."/>
            <person name="Cochrane G."/>
            <person name="Meng A."/>
            <person name="Brown T."/>
            <person name="Cohen L."/>
        </authorList>
    </citation>
    <scope>NUCLEOTIDE SEQUENCE</scope>
    <source>
        <strain evidence="21">CCMP325</strain>
    </source>
</reference>
<accession>A0A7S0HAE5</accession>
<keyword evidence="7 19" id="KW-0732">Signal</keyword>
<gene>
    <name evidence="21" type="ORF">HPHI1048_LOCUS239</name>
</gene>
<keyword evidence="13" id="KW-0406">Ion transport</keyword>
<feature type="transmembrane region" description="Helical" evidence="18">
    <location>
        <begin position="229"/>
        <end position="249"/>
    </location>
</feature>
<dbReference type="GO" id="GO:0005432">
    <property type="term" value="F:calcium:sodium antiporter activity"/>
    <property type="evidence" value="ECO:0007669"/>
    <property type="project" value="InterPro"/>
</dbReference>
<keyword evidence="15" id="KW-0325">Glycoprotein</keyword>